<sequence>MQLYIGNKNYSSWSLRPWLLLKKFNVNFDEVKLDLATPEFYQQLVKISPACKVPTLVDDKLVVWDSLAICEYINEAYLSGRAWPNESFARAKARALSSEMHAGFAALRNEMPMNIRAKRIVNLSADAKKDIQRVCDIWTEQLFEYDGWLFGEWSIADAMFAPVVHRFITYGIDVNKDVQAYMTRTLACDAMQKWISEAMIETAFVSVGEAGEDI</sequence>
<dbReference type="SUPFAM" id="SSF52833">
    <property type="entry name" value="Thioredoxin-like"/>
    <property type="match status" value="1"/>
</dbReference>
<dbReference type="RefSeq" id="WP_284218455.1">
    <property type="nucleotide sequence ID" value="NZ_BSOT01000007.1"/>
</dbReference>
<organism evidence="2 3">
    <name type="scientific">Agaribacter marinus</name>
    <dbReference type="NCBI Taxonomy" id="1431249"/>
    <lineage>
        <taxon>Bacteria</taxon>
        <taxon>Pseudomonadati</taxon>
        <taxon>Pseudomonadota</taxon>
        <taxon>Gammaproteobacteria</taxon>
        <taxon>Alteromonadales</taxon>
        <taxon>Alteromonadaceae</taxon>
        <taxon>Agaribacter</taxon>
    </lineage>
</organism>
<evidence type="ECO:0000313" key="3">
    <source>
        <dbReference type="Proteomes" id="UP001156601"/>
    </source>
</evidence>
<keyword evidence="3" id="KW-1185">Reference proteome</keyword>
<dbReference type="Pfam" id="PF13410">
    <property type="entry name" value="GST_C_2"/>
    <property type="match status" value="1"/>
</dbReference>
<reference evidence="2" key="1">
    <citation type="journal article" date="2014" name="Int. J. Syst. Evol. Microbiol.">
        <title>Complete genome sequence of Corynebacterium casei LMG S-19264T (=DSM 44701T), isolated from a smear-ripened cheese.</title>
        <authorList>
            <consortium name="US DOE Joint Genome Institute (JGI-PGF)"/>
            <person name="Walter F."/>
            <person name="Albersmeier A."/>
            <person name="Kalinowski J."/>
            <person name="Ruckert C."/>
        </authorList>
    </citation>
    <scope>NUCLEOTIDE SEQUENCE</scope>
    <source>
        <strain evidence="2">NBRC 110023</strain>
    </source>
</reference>
<dbReference type="GO" id="GO:0004364">
    <property type="term" value="F:glutathione transferase activity"/>
    <property type="evidence" value="ECO:0007669"/>
    <property type="project" value="TreeGrafter"/>
</dbReference>
<dbReference type="GO" id="GO:0016034">
    <property type="term" value="F:maleylacetoacetate isomerase activity"/>
    <property type="evidence" value="ECO:0007669"/>
    <property type="project" value="TreeGrafter"/>
</dbReference>
<dbReference type="SFLD" id="SFLDS00019">
    <property type="entry name" value="Glutathione_Transferase_(cytos"/>
    <property type="match status" value="1"/>
</dbReference>
<dbReference type="PROSITE" id="PS50404">
    <property type="entry name" value="GST_NTER"/>
    <property type="match status" value="1"/>
</dbReference>
<dbReference type="SFLD" id="SFLDG00358">
    <property type="entry name" value="Main_(cytGST)"/>
    <property type="match status" value="1"/>
</dbReference>
<name>A0AA37WLH1_9ALTE</name>
<reference evidence="2" key="2">
    <citation type="submission" date="2023-01" db="EMBL/GenBank/DDBJ databases">
        <title>Draft genome sequence of Agaribacter marinus strain NBRC 110023.</title>
        <authorList>
            <person name="Sun Q."/>
            <person name="Mori K."/>
        </authorList>
    </citation>
    <scope>NUCLEOTIDE SEQUENCE</scope>
    <source>
        <strain evidence="2">NBRC 110023</strain>
    </source>
</reference>
<dbReference type="GO" id="GO:0006559">
    <property type="term" value="P:L-phenylalanine catabolic process"/>
    <property type="evidence" value="ECO:0007669"/>
    <property type="project" value="TreeGrafter"/>
</dbReference>
<comment type="caution">
    <text evidence="2">The sequence shown here is derived from an EMBL/GenBank/DDBJ whole genome shotgun (WGS) entry which is preliminary data.</text>
</comment>
<dbReference type="InterPro" id="IPR004045">
    <property type="entry name" value="Glutathione_S-Trfase_N"/>
</dbReference>
<dbReference type="PANTHER" id="PTHR42673">
    <property type="entry name" value="MALEYLACETOACETATE ISOMERASE"/>
    <property type="match status" value="1"/>
</dbReference>
<dbReference type="SUPFAM" id="SSF47616">
    <property type="entry name" value="GST C-terminal domain-like"/>
    <property type="match status" value="1"/>
</dbReference>
<protein>
    <submittedName>
        <fullName evidence="2">Glutathione S-transferase</fullName>
    </submittedName>
</protein>
<dbReference type="PANTHER" id="PTHR42673:SF4">
    <property type="entry name" value="MALEYLACETOACETATE ISOMERASE"/>
    <property type="match status" value="1"/>
</dbReference>
<dbReference type="EMBL" id="BSOT01000007">
    <property type="protein sequence ID" value="GLR72095.1"/>
    <property type="molecule type" value="Genomic_DNA"/>
</dbReference>
<dbReference type="Pfam" id="PF13409">
    <property type="entry name" value="GST_N_2"/>
    <property type="match status" value="1"/>
</dbReference>
<accession>A0AA37WLH1</accession>
<dbReference type="AlphaFoldDB" id="A0AA37WLH1"/>
<dbReference type="InterPro" id="IPR036249">
    <property type="entry name" value="Thioredoxin-like_sf"/>
</dbReference>
<dbReference type="CDD" id="cd03194">
    <property type="entry name" value="GST_C_3"/>
    <property type="match status" value="1"/>
</dbReference>
<dbReference type="GO" id="GO:0006749">
    <property type="term" value="P:glutathione metabolic process"/>
    <property type="evidence" value="ECO:0007669"/>
    <property type="project" value="TreeGrafter"/>
</dbReference>
<dbReference type="Gene3D" id="3.40.30.10">
    <property type="entry name" value="Glutaredoxin"/>
    <property type="match status" value="1"/>
</dbReference>
<proteinExistence type="predicted"/>
<gene>
    <name evidence="2" type="ORF">GCM10007852_30030</name>
</gene>
<evidence type="ECO:0000259" key="1">
    <source>
        <dbReference type="PROSITE" id="PS50404"/>
    </source>
</evidence>
<dbReference type="CDD" id="cd03043">
    <property type="entry name" value="GST_N_1"/>
    <property type="match status" value="1"/>
</dbReference>
<feature type="domain" description="GST N-terminal" evidence="1">
    <location>
        <begin position="1"/>
        <end position="81"/>
    </location>
</feature>
<evidence type="ECO:0000313" key="2">
    <source>
        <dbReference type="EMBL" id="GLR72095.1"/>
    </source>
</evidence>
<dbReference type="InterPro" id="IPR036282">
    <property type="entry name" value="Glutathione-S-Trfase_C_sf"/>
</dbReference>
<dbReference type="Proteomes" id="UP001156601">
    <property type="component" value="Unassembled WGS sequence"/>
</dbReference>
<dbReference type="Gene3D" id="1.20.1050.10">
    <property type="match status" value="1"/>
</dbReference>
<dbReference type="InterPro" id="IPR040079">
    <property type="entry name" value="Glutathione_S-Trfase"/>
</dbReference>